<gene>
    <name evidence="2" type="ORF">NDM98_17390</name>
</gene>
<dbReference type="Pfam" id="PF07228">
    <property type="entry name" value="SpoIIE"/>
    <property type="match status" value="1"/>
</dbReference>
<dbReference type="SUPFAM" id="SSF81606">
    <property type="entry name" value="PP2C-like"/>
    <property type="match status" value="1"/>
</dbReference>
<dbReference type="PANTHER" id="PTHR35801:SF1">
    <property type="entry name" value="PHOSPHOSERINE PHOSPHATASE RSBX"/>
    <property type="match status" value="1"/>
</dbReference>
<dbReference type="InterPro" id="IPR039248">
    <property type="entry name" value="Ptase_RsbX"/>
</dbReference>
<dbReference type="Proteomes" id="UP001203665">
    <property type="component" value="Unassembled WGS sequence"/>
</dbReference>
<dbReference type="Gene3D" id="3.60.40.10">
    <property type="entry name" value="PPM-type phosphatase domain"/>
    <property type="match status" value="1"/>
</dbReference>
<evidence type="ECO:0000313" key="2">
    <source>
        <dbReference type="EMBL" id="MCM2677032.1"/>
    </source>
</evidence>
<dbReference type="EMBL" id="JAMQJY010000003">
    <property type="protein sequence ID" value="MCM2677032.1"/>
    <property type="molecule type" value="Genomic_DNA"/>
</dbReference>
<reference evidence="2" key="1">
    <citation type="submission" date="2022-06" db="EMBL/GenBank/DDBJ databases">
        <title>Alkalicoccobacillus porphyridii sp. nov., isolated from a marine red alga, Porphyridium purpureum and reclassification of Shouchella plakortidis and Shouchella gibsonii as Alkalicoccobacillus plakortidis comb. nov. and Alkalicoccobacillus gibsonii comb. nov.</title>
        <authorList>
            <person name="Kim K.H."/>
            <person name="Lee J.K."/>
            <person name="Han D.M."/>
            <person name="Baek J.H."/>
            <person name="Jeon C.O."/>
        </authorList>
    </citation>
    <scope>NUCLEOTIDE SEQUENCE</scope>
    <source>
        <strain evidence="2">DSM 19153</strain>
    </source>
</reference>
<dbReference type="SMART" id="SM00331">
    <property type="entry name" value="PP2C_SIG"/>
    <property type="match status" value="1"/>
</dbReference>
<evidence type="ECO:0000259" key="1">
    <source>
        <dbReference type="SMART" id="SM00331"/>
    </source>
</evidence>
<evidence type="ECO:0000313" key="3">
    <source>
        <dbReference type="Proteomes" id="UP001203665"/>
    </source>
</evidence>
<accession>A0ABT0XMI0</accession>
<name>A0ABT0XMI0_9BACI</name>
<comment type="caution">
    <text evidence="2">The sequence shown here is derived from an EMBL/GenBank/DDBJ whole genome shotgun (WGS) entry which is preliminary data.</text>
</comment>
<dbReference type="InterPro" id="IPR001932">
    <property type="entry name" value="PPM-type_phosphatase-like_dom"/>
</dbReference>
<protein>
    <submittedName>
        <fullName evidence="2">SpoIIE family protein phosphatase</fullName>
    </submittedName>
</protein>
<dbReference type="RefSeq" id="WP_251611120.1">
    <property type="nucleotide sequence ID" value="NZ_JAMQJY010000003.1"/>
</dbReference>
<organism evidence="2 3">
    <name type="scientific">Alkalicoccobacillus plakortidis</name>
    <dbReference type="NCBI Taxonomy" id="444060"/>
    <lineage>
        <taxon>Bacteria</taxon>
        <taxon>Bacillati</taxon>
        <taxon>Bacillota</taxon>
        <taxon>Bacilli</taxon>
        <taxon>Bacillales</taxon>
        <taxon>Bacillaceae</taxon>
        <taxon>Alkalicoccobacillus</taxon>
    </lineage>
</organism>
<dbReference type="InterPro" id="IPR036457">
    <property type="entry name" value="PPM-type-like_dom_sf"/>
</dbReference>
<dbReference type="PANTHER" id="PTHR35801">
    <property type="entry name" value="PHOSPHOSERINE PHOSPHATASE RSBX"/>
    <property type="match status" value="1"/>
</dbReference>
<sequence length="189" mass="20855">MAVLERSKNDGEFCGDAHAIINTDTYVVCAVIDGLGSGAGASESAQAAIQIVKECHELPVKAIVEKCNRVLLNKRGAVVTVVKLVFEDRRISYSNFGNIGFSMYNPNGTTVQPLPTRGYLCGRNENIRESHFQYDEGTIFVLYSDGVVSPPSKLTLLHVNDLRENDDRIFNEARYVDNDDVTLLIGKLK</sequence>
<feature type="domain" description="PPM-type phosphatase" evidence="1">
    <location>
        <begin position="9"/>
        <end position="188"/>
    </location>
</feature>
<proteinExistence type="predicted"/>
<keyword evidence="3" id="KW-1185">Reference proteome</keyword>